<gene>
    <name evidence="2" type="ORF">SEVIR_5G417000v2</name>
</gene>
<name>A0A4U6UU93_SETVI</name>
<proteinExistence type="predicted"/>
<dbReference type="Proteomes" id="UP000298652">
    <property type="component" value="Chromosome 5"/>
</dbReference>
<feature type="region of interest" description="Disordered" evidence="1">
    <location>
        <begin position="1"/>
        <end position="71"/>
    </location>
</feature>
<evidence type="ECO:0000313" key="2">
    <source>
        <dbReference type="EMBL" id="TKW18203.1"/>
    </source>
</evidence>
<sequence length="103" mass="10977">MPSRPGRGGSSTRPSSSLLAAQAGHQAKWASAGHQEHQTARKKSTSRPCERPAHSVCDGTGGYSNERRVEAKSGGKKIWCKEITEESCEQVKSAGMLAEVTLP</sequence>
<protein>
    <submittedName>
        <fullName evidence="2">Uncharacterized protein</fullName>
    </submittedName>
</protein>
<organism evidence="2 3">
    <name type="scientific">Setaria viridis</name>
    <name type="common">Green bristlegrass</name>
    <name type="synonym">Setaria italica subsp. viridis</name>
    <dbReference type="NCBI Taxonomy" id="4556"/>
    <lineage>
        <taxon>Eukaryota</taxon>
        <taxon>Viridiplantae</taxon>
        <taxon>Streptophyta</taxon>
        <taxon>Embryophyta</taxon>
        <taxon>Tracheophyta</taxon>
        <taxon>Spermatophyta</taxon>
        <taxon>Magnoliopsida</taxon>
        <taxon>Liliopsida</taxon>
        <taxon>Poales</taxon>
        <taxon>Poaceae</taxon>
        <taxon>PACMAD clade</taxon>
        <taxon>Panicoideae</taxon>
        <taxon>Panicodae</taxon>
        <taxon>Paniceae</taxon>
        <taxon>Cenchrinae</taxon>
        <taxon>Setaria</taxon>
    </lineage>
</organism>
<keyword evidence="3" id="KW-1185">Reference proteome</keyword>
<evidence type="ECO:0000256" key="1">
    <source>
        <dbReference type="SAM" id="MobiDB-lite"/>
    </source>
</evidence>
<dbReference type="Gramene" id="TKW18203">
    <property type="protein sequence ID" value="TKW18203"/>
    <property type="gene ID" value="SEVIR_5G417000v2"/>
</dbReference>
<reference evidence="2" key="1">
    <citation type="submission" date="2019-03" db="EMBL/GenBank/DDBJ databases">
        <title>WGS assembly of Setaria viridis.</title>
        <authorList>
            <person name="Huang P."/>
            <person name="Jenkins J."/>
            <person name="Grimwood J."/>
            <person name="Barry K."/>
            <person name="Healey A."/>
            <person name="Mamidi S."/>
            <person name="Sreedasyam A."/>
            <person name="Shu S."/>
            <person name="Feldman M."/>
            <person name="Wu J."/>
            <person name="Yu Y."/>
            <person name="Chen C."/>
            <person name="Johnson J."/>
            <person name="Rokhsar D."/>
            <person name="Baxter I."/>
            <person name="Schmutz J."/>
            <person name="Brutnell T."/>
            <person name="Kellogg E."/>
        </authorList>
    </citation>
    <scope>NUCLEOTIDE SEQUENCE [LARGE SCALE GENOMIC DNA]</scope>
</reference>
<evidence type="ECO:0000313" key="3">
    <source>
        <dbReference type="Proteomes" id="UP000298652"/>
    </source>
</evidence>
<dbReference type="AlphaFoldDB" id="A0A4U6UU93"/>
<accession>A0A4U6UU93</accession>
<feature type="compositionally biased region" description="Low complexity" evidence="1">
    <location>
        <begin position="1"/>
        <end position="17"/>
    </location>
</feature>
<dbReference type="EMBL" id="CM016556">
    <property type="protein sequence ID" value="TKW18203.1"/>
    <property type="molecule type" value="Genomic_DNA"/>
</dbReference>